<sequence>MWSAFTMLLKKKLLNAVAGLAVALALPATAYAQAAPAQPAAAAATKDADPALWVVKDADTTIYLFGTVHVLKPGLSWFDEAVKAAFDKSDTVALEMVMPDPATMQGVIMKAAMAPQTDPALTTKLPEASRPAYAAALTSVGMPASALDRFEPWFAAMTLAMAPLPKLGYDPNSGAEMTITAAAKAANKQLIGLETFEQQIGFFDTMPEDLQVKYLASTVKEFNNVGPLLDKMVAQWSAGDPDALGKTMNEEMRKTPEVGKILLSDRNARWADWISARMAKPGTVFIAVGAGHLAGNDSVQAYLAKHNLKAERIQY</sequence>
<dbReference type="Pfam" id="PF01963">
    <property type="entry name" value="TraB_PrgY_gumN"/>
    <property type="match status" value="1"/>
</dbReference>
<evidence type="ECO:0000256" key="1">
    <source>
        <dbReference type="SAM" id="SignalP"/>
    </source>
</evidence>
<keyword evidence="1" id="KW-0732">Signal</keyword>
<gene>
    <name evidence="2" type="ORF">GGR46_004123</name>
</gene>
<reference evidence="2 3" key="1">
    <citation type="submission" date="2020-08" db="EMBL/GenBank/DDBJ databases">
        <title>Genomic Encyclopedia of Type Strains, Phase IV (KMG-IV): sequencing the most valuable type-strain genomes for metagenomic binning, comparative biology and taxonomic classification.</title>
        <authorList>
            <person name="Goeker M."/>
        </authorList>
    </citation>
    <scope>NUCLEOTIDE SEQUENCE [LARGE SCALE GENOMIC DNA]</scope>
    <source>
        <strain evidence="2 3">DSM 101806</strain>
    </source>
</reference>
<dbReference type="CDD" id="cd14789">
    <property type="entry name" value="Tiki"/>
    <property type="match status" value="1"/>
</dbReference>
<dbReference type="PANTHER" id="PTHR40590:SF1">
    <property type="entry name" value="CYTOPLASMIC PROTEIN"/>
    <property type="match status" value="1"/>
</dbReference>
<evidence type="ECO:0008006" key="4">
    <source>
        <dbReference type="Google" id="ProtNLM"/>
    </source>
</evidence>
<name>A0A7W6NZ86_9SPHN</name>
<comment type="caution">
    <text evidence="2">The sequence shown here is derived from an EMBL/GenBank/DDBJ whole genome shotgun (WGS) entry which is preliminary data.</text>
</comment>
<evidence type="ECO:0000313" key="3">
    <source>
        <dbReference type="Proteomes" id="UP000557392"/>
    </source>
</evidence>
<evidence type="ECO:0000313" key="2">
    <source>
        <dbReference type="EMBL" id="MBB4100551.1"/>
    </source>
</evidence>
<dbReference type="InterPro" id="IPR047111">
    <property type="entry name" value="YbaP-like"/>
</dbReference>
<dbReference type="Proteomes" id="UP000557392">
    <property type="component" value="Unassembled WGS sequence"/>
</dbReference>
<proteinExistence type="predicted"/>
<organism evidence="2 3">
    <name type="scientific">Sphingomonas kyeonggiensis</name>
    <dbReference type="NCBI Taxonomy" id="1268553"/>
    <lineage>
        <taxon>Bacteria</taxon>
        <taxon>Pseudomonadati</taxon>
        <taxon>Pseudomonadota</taxon>
        <taxon>Alphaproteobacteria</taxon>
        <taxon>Sphingomonadales</taxon>
        <taxon>Sphingomonadaceae</taxon>
        <taxon>Sphingomonas</taxon>
    </lineage>
</organism>
<dbReference type="AlphaFoldDB" id="A0A7W6NZ86"/>
<dbReference type="InterPro" id="IPR002816">
    <property type="entry name" value="TraB/PrgY/GumN_fam"/>
</dbReference>
<dbReference type="RefSeq" id="WP_246426225.1">
    <property type="nucleotide sequence ID" value="NZ_JACIEH010000003.1"/>
</dbReference>
<accession>A0A7W6NZ86</accession>
<keyword evidence="3" id="KW-1185">Reference proteome</keyword>
<protein>
    <recommendedName>
        <fullName evidence="4">TraB/GumN family protein</fullName>
    </recommendedName>
</protein>
<dbReference type="PANTHER" id="PTHR40590">
    <property type="entry name" value="CYTOPLASMIC PROTEIN-RELATED"/>
    <property type="match status" value="1"/>
</dbReference>
<dbReference type="EMBL" id="JACIEH010000003">
    <property type="protein sequence ID" value="MBB4100551.1"/>
    <property type="molecule type" value="Genomic_DNA"/>
</dbReference>
<feature type="chain" id="PRO_5031071227" description="TraB/GumN family protein" evidence="1">
    <location>
        <begin position="35"/>
        <end position="315"/>
    </location>
</feature>
<feature type="signal peptide" evidence="1">
    <location>
        <begin position="1"/>
        <end position="34"/>
    </location>
</feature>